<dbReference type="GO" id="GO:0009263">
    <property type="term" value="P:deoxyribonucleotide biosynthetic process"/>
    <property type="evidence" value="ECO:0007669"/>
    <property type="project" value="UniProtKB-KW"/>
</dbReference>
<evidence type="ECO:0000256" key="1">
    <source>
        <dbReference type="ARBA" id="ARBA00009303"/>
    </source>
</evidence>
<dbReference type="PANTHER" id="PTHR23409">
    <property type="entry name" value="RIBONUCLEOSIDE-DIPHOSPHATE REDUCTASE SMALL CHAIN"/>
    <property type="match status" value="1"/>
</dbReference>
<comment type="catalytic activity">
    <reaction evidence="2">
        <text>a 2'-deoxyribonucleoside 5'-diphosphate + [thioredoxin]-disulfide + H2O = a ribonucleoside 5'-diphosphate + [thioredoxin]-dithiol</text>
        <dbReference type="Rhea" id="RHEA:23252"/>
        <dbReference type="Rhea" id="RHEA-COMP:10698"/>
        <dbReference type="Rhea" id="RHEA-COMP:10700"/>
        <dbReference type="ChEBI" id="CHEBI:15377"/>
        <dbReference type="ChEBI" id="CHEBI:29950"/>
        <dbReference type="ChEBI" id="CHEBI:50058"/>
        <dbReference type="ChEBI" id="CHEBI:57930"/>
        <dbReference type="ChEBI" id="CHEBI:73316"/>
        <dbReference type="EC" id="1.17.4.1"/>
    </reaction>
</comment>
<accession>A0A1T4QFB3</accession>
<organism evidence="5 6">
    <name type="scientific">Cetobacterium ceti</name>
    <dbReference type="NCBI Taxonomy" id="180163"/>
    <lineage>
        <taxon>Bacteria</taxon>
        <taxon>Fusobacteriati</taxon>
        <taxon>Fusobacteriota</taxon>
        <taxon>Fusobacteriia</taxon>
        <taxon>Fusobacteriales</taxon>
        <taxon>Fusobacteriaceae</taxon>
        <taxon>Cetobacterium</taxon>
    </lineage>
</organism>
<protein>
    <recommendedName>
        <fullName evidence="2">Ribonucleoside-diphosphate reductase subunit beta</fullName>
        <ecNumber evidence="2">1.17.4.1</ecNumber>
    </recommendedName>
</protein>
<feature type="binding site" evidence="4">
    <location>
        <position position="221"/>
    </location>
    <ligand>
        <name>Fe cation</name>
        <dbReference type="ChEBI" id="CHEBI:24875"/>
        <label>2</label>
    </ligand>
</feature>
<dbReference type="Gene3D" id="1.10.620.20">
    <property type="entry name" value="Ribonucleotide Reductase, subunit A"/>
    <property type="match status" value="1"/>
</dbReference>
<dbReference type="CDD" id="cd01049">
    <property type="entry name" value="RNRR2"/>
    <property type="match status" value="1"/>
</dbReference>
<dbReference type="InterPro" id="IPR009078">
    <property type="entry name" value="Ferritin-like_SF"/>
</dbReference>
<evidence type="ECO:0000256" key="4">
    <source>
        <dbReference type="PIRSR" id="PIRSR000355-2"/>
    </source>
</evidence>
<keyword evidence="6" id="KW-1185">Reference proteome</keyword>
<dbReference type="GO" id="GO:0046872">
    <property type="term" value="F:metal ion binding"/>
    <property type="evidence" value="ECO:0007669"/>
    <property type="project" value="UniProtKB-KW"/>
</dbReference>
<dbReference type="AlphaFoldDB" id="A0A1T4QFB3"/>
<dbReference type="SUPFAM" id="SSF47240">
    <property type="entry name" value="Ferritin-like"/>
    <property type="match status" value="1"/>
</dbReference>
<dbReference type="GO" id="GO:0004748">
    <property type="term" value="F:ribonucleoside-diphosphate reductase activity, thioredoxin disulfide as acceptor"/>
    <property type="evidence" value="ECO:0007669"/>
    <property type="project" value="UniProtKB-EC"/>
</dbReference>
<feature type="binding site" evidence="4">
    <location>
        <position position="184"/>
    </location>
    <ligand>
        <name>Fe cation</name>
        <dbReference type="ChEBI" id="CHEBI:24875"/>
        <label>2</label>
    </ligand>
</feature>
<keyword evidence="2" id="KW-0560">Oxidoreductase</keyword>
<feature type="binding site" evidence="4">
    <location>
        <position position="218"/>
    </location>
    <ligand>
        <name>Fe cation</name>
        <dbReference type="ChEBI" id="CHEBI:24875"/>
        <label>2</label>
    </ligand>
</feature>
<dbReference type="NCBIfam" id="NF007184">
    <property type="entry name" value="PRK09614.1-3"/>
    <property type="match status" value="1"/>
</dbReference>
<dbReference type="OrthoDB" id="9766544at2"/>
<comment type="function">
    <text evidence="2">Provides the precursors necessary for DNA synthesis. Catalyzes the biosynthesis of deoxyribonucleotides from the corresponding ribonucleotides.</text>
</comment>
<comment type="cofactor">
    <cofactor evidence="2 4">
        <name>Fe cation</name>
        <dbReference type="ChEBI" id="CHEBI:24875"/>
    </cofactor>
    <text evidence="2 4">Binds 2 iron ions per subunit.</text>
</comment>
<dbReference type="EMBL" id="FUWX01000022">
    <property type="protein sequence ID" value="SKA02422.1"/>
    <property type="molecule type" value="Genomic_DNA"/>
</dbReference>
<dbReference type="Proteomes" id="UP000191153">
    <property type="component" value="Unassembled WGS sequence"/>
</dbReference>
<evidence type="ECO:0000313" key="6">
    <source>
        <dbReference type="Proteomes" id="UP000191153"/>
    </source>
</evidence>
<dbReference type="PANTHER" id="PTHR23409:SF18">
    <property type="entry name" value="RIBONUCLEOSIDE-DIPHOSPHATE REDUCTASE SUBUNIT M2"/>
    <property type="match status" value="1"/>
</dbReference>
<evidence type="ECO:0000313" key="5">
    <source>
        <dbReference type="EMBL" id="SKA02422.1"/>
    </source>
</evidence>
<dbReference type="PIRSF" id="PIRSF000355">
    <property type="entry name" value="NrdB"/>
    <property type="match status" value="1"/>
</dbReference>
<name>A0A1T4QFB3_9FUSO</name>
<reference evidence="5 6" key="1">
    <citation type="submission" date="2017-02" db="EMBL/GenBank/DDBJ databases">
        <authorList>
            <person name="Peterson S.W."/>
        </authorList>
    </citation>
    <scope>NUCLEOTIDE SEQUENCE [LARGE SCALE GENOMIC DNA]</scope>
    <source>
        <strain evidence="5 6">ATCC 700028</strain>
    </source>
</reference>
<gene>
    <name evidence="5" type="ORF">SAMN02745174_02305</name>
</gene>
<evidence type="ECO:0000256" key="2">
    <source>
        <dbReference type="PIRNR" id="PIRNR000355"/>
    </source>
</evidence>
<keyword evidence="2 4" id="KW-0408">Iron</keyword>
<keyword evidence="2 4" id="KW-0479">Metal-binding</keyword>
<feature type="binding site" evidence="4">
    <location>
        <position position="117"/>
    </location>
    <ligand>
        <name>Fe cation</name>
        <dbReference type="ChEBI" id="CHEBI:24875"/>
        <label>1</label>
    </ligand>
</feature>
<dbReference type="InterPro" id="IPR012348">
    <property type="entry name" value="RNR-like"/>
</dbReference>
<keyword evidence="2" id="KW-0215">Deoxyribonucleotide synthesis</keyword>
<dbReference type="InterPro" id="IPR000358">
    <property type="entry name" value="RNR_small_fam"/>
</dbReference>
<feature type="active site" evidence="3">
    <location>
        <position position="124"/>
    </location>
</feature>
<feature type="binding site" evidence="4">
    <location>
        <position position="87"/>
    </location>
    <ligand>
        <name>Fe cation</name>
        <dbReference type="ChEBI" id="CHEBI:24875"/>
        <label>1</label>
    </ligand>
</feature>
<dbReference type="EC" id="1.17.4.1" evidence="2"/>
<comment type="similarity">
    <text evidence="1 2">Belongs to the ribonucleoside diphosphate reductase small chain family.</text>
</comment>
<dbReference type="InterPro" id="IPR030475">
    <property type="entry name" value="RNR_small_AS"/>
</dbReference>
<proteinExistence type="inferred from homology"/>
<dbReference type="Pfam" id="PF00268">
    <property type="entry name" value="Ribonuc_red_sm"/>
    <property type="match status" value="1"/>
</dbReference>
<feature type="binding site" evidence="4">
    <location>
        <position position="117"/>
    </location>
    <ligand>
        <name>Fe cation</name>
        <dbReference type="ChEBI" id="CHEBI:24875"/>
        <label>2</label>
    </ligand>
</feature>
<dbReference type="InterPro" id="IPR033909">
    <property type="entry name" value="RNR_small"/>
</dbReference>
<evidence type="ECO:0000256" key="3">
    <source>
        <dbReference type="PIRSR" id="PIRSR000355-1"/>
    </source>
</evidence>
<dbReference type="UniPathway" id="UPA00326"/>
<dbReference type="STRING" id="180163.SAMN02745174_02305"/>
<dbReference type="RefSeq" id="WP_078694741.1">
    <property type="nucleotide sequence ID" value="NZ_FUWX01000022.1"/>
</dbReference>
<dbReference type="PROSITE" id="PS00368">
    <property type="entry name" value="RIBORED_SMALL"/>
    <property type="match status" value="1"/>
</dbReference>
<feature type="binding site" evidence="4">
    <location>
        <position position="120"/>
    </location>
    <ligand>
        <name>Fe cation</name>
        <dbReference type="ChEBI" id="CHEBI:24875"/>
        <label>1</label>
    </ligand>
</feature>
<sequence length="344" mass="40261">MDKKKLFNPSGKDTLENRKILGGNSTNIFNLNNVKYQWANNLYRNMMSNFWIPEKIDLTSDKNDFYNLSKEEQNAYEGILSFLIFLDSIQTNNLSNISEYITAPEINLVLAIQTFQEAVHSQSYQYIIESIITKESRNNIYDRWRDDKILFERNSYIAKIYQSFIDNPSKETFIKVIIADYLLEGLYFYNGFNYFYLLALKGKMMGTSDIIKLINRDELTHVVLFQQLIKNIFEENPELLNEQIIYQMFDEAVKQEIIWTNHIIGNNISGITYKTTEEYTKFLANKRLMNIGLKPLYPNSNKNPYINLEIFSDTEGAGNVKANFFEGTVTSYNMSSSIEGWDEF</sequence>